<feature type="signal peptide" evidence="1">
    <location>
        <begin position="1"/>
        <end position="41"/>
    </location>
</feature>
<feature type="chain" id="PRO_5039063354" evidence="1">
    <location>
        <begin position="42"/>
        <end position="110"/>
    </location>
</feature>
<dbReference type="Proteomes" id="UP000809273">
    <property type="component" value="Unassembled WGS sequence"/>
</dbReference>
<reference evidence="2" key="1">
    <citation type="journal article" date="2021" name="Environ. Microbiol.">
        <title>Genomic characterization of three novel Desulfobacterota classes expand the metabolic and phylogenetic diversity of the phylum.</title>
        <authorList>
            <person name="Murphy C.L."/>
            <person name="Biggerstaff J."/>
            <person name="Eichhorn A."/>
            <person name="Ewing E."/>
            <person name="Shahan R."/>
            <person name="Soriano D."/>
            <person name="Stewart S."/>
            <person name="VanMol K."/>
            <person name="Walker R."/>
            <person name="Walters P."/>
            <person name="Elshahed M.S."/>
            <person name="Youssef N.H."/>
        </authorList>
    </citation>
    <scope>NUCLEOTIDE SEQUENCE</scope>
    <source>
        <strain evidence="2">Zod_Metabat.24</strain>
    </source>
</reference>
<proteinExistence type="predicted"/>
<protein>
    <submittedName>
        <fullName evidence="2">Uncharacterized protein</fullName>
    </submittedName>
</protein>
<accession>A0A9D8PPD4</accession>
<dbReference type="EMBL" id="JAFGIX010000030">
    <property type="protein sequence ID" value="MBN1572840.1"/>
    <property type="molecule type" value="Genomic_DNA"/>
</dbReference>
<evidence type="ECO:0000313" key="2">
    <source>
        <dbReference type="EMBL" id="MBN1572840.1"/>
    </source>
</evidence>
<gene>
    <name evidence="2" type="ORF">JW984_06540</name>
</gene>
<evidence type="ECO:0000256" key="1">
    <source>
        <dbReference type="SAM" id="SignalP"/>
    </source>
</evidence>
<organism evidence="2 3">
    <name type="scientific">Candidatus Zymogenus saltonus</name>
    <dbReference type="NCBI Taxonomy" id="2844893"/>
    <lineage>
        <taxon>Bacteria</taxon>
        <taxon>Deltaproteobacteria</taxon>
        <taxon>Candidatus Zymogenia</taxon>
        <taxon>Candidatus Zymogeniales</taxon>
        <taxon>Candidatus Zymogenaceae</taxon>
        <taxon>Candidatus Zymogenus</taxon>
    </lineage>
</organism>
<name>A0A9D8PPD4_9DELT</name>
<comment type="caution">
    <text evidence="2">The sequence shown here is derived from an EMBL/GenBank/DDBJ whole genome shotgun (WGS) entry which is preliminary data.</text>
</comment>
<reference evidence="2" key="2">
    <citation type="submission" date="2021-01" db="EMBL/GenBank/DDBJ databases">
        <authorList>
            <person name="Hahn C.R."/>
            <person name="Youssef N.H."/>
            <person name="Elshahed M."/>
        </authorList>
    </citation>
    <scope>NUCLEOTIDE SEQUENCE</scope>
    <source>
        <strain evidence="2">Zod_Metabat.24</strain>
    </source>
</reference>
<dbReference type="AlphaFoldDB" id="A0A9D8PPD4"/>
<sequence length="110" mass="11752">MKGLTIKGLRAGAFSSSAGKISISLLTILLLSLFCFSTATANDDAENSIPPASSKRICTMAVSGGRELGLLVLGIGWEAVRIVLPEARPEKDKDIDELIISIKERKSKLH</sequence>
<keyword evidence="1" id="KW-0732">Signal</keyword>
<evidence type="ECO:0000313" key="3">
    <source>
        <dbReference type="Proteomes" id="UP000809273"/>
    </source>
</evidence>